<dbReference type="SUPFAM" id="SSF53822">
    <property type="entry name" value="Periplasmic binding protein-like I"/>
    <property type="match status" value="1"/>
</dbReference>
<organism evidence="2 3">
    <name type="scientific">Streptomyces aurantiogriseus</name>
    <dbReference type="NCBI Taxonomy" id="66870"/>
    <lineage>
        <taxon>Bacteria</taxon>
        <taxon>Bacillati</taxon>
        <taxon>Actinomycetota</taxon>
        <taxon>Actinomycetes</taxon>
        <taxon>Kitasatosporales</taxon>
        <taxon>Streptomycetaceae</taxon>
        <taxon>Streptomyces</taxon>
    </lineage>
</organism>
<protein>
    <submittedName>
        <fullName evidence="2">Uncharacterized protein</fullName>
    </submittedName>
</protein>
<dbReference type="InterPro" id="IPR028082">
    <property type="entry name" value="Peripla_BP_I"/>
</dbReference>
<evidence type="ECO:0000256" key="1">
    <source>
        <dbReference type="SAM" id="MobiDB-lite"/>
    </source>
</evidence>
<gene>
    <name evidence="2" type="ORF">GCM10010251_11030</name>
</gene>
<proteinExistence type="predicted"/>
<reference evidence="2" key="2">
    <citation type="submission" date="2020-09" db="EMBL/GenBank/DDBJ databases">
        <authorList>
            <person name="Sun Q."/>
            <person name="Ohkuma M."/>
        </authorList>
    </citation>
    <scope>NUCLEOTIDE SEQUENCE</scope>
    <source>
        <strain evidence="2">JCM 4346</strain>
    </source>
</reference>
<feature type="region of interest" description="Disordered" evidence="1">
    <location>
        <begin position="175"/>
        <end position="195"/>
    </location>
</feature>
<dbReference type="AlphaFoldDB" id="A0A918BZ26"/>
<dbReference type="Proteomes" id="UP000658320">
    <property type="component" value="Unassembled WGS sequence"/>
</dbReference>
<name>A0A918BZ26_9ACTN</name>
<dbReference type="Gene3D" id="3.40.50.2300">
    <property type="match status" value="1"/>
</dbReference>
<accession>A0A918BZ26</accession>
<dbReference type="EMBL" id="BMSX01000002">
    <property type="protein sequence ID" value="GGQ97797.1"/>
    <property type="molecule type" value="Genomic_DNA"/>
</dbReference>
<sequence length="195" mass="21220">MYANGEADAGEQARQLQQMIDERVDVILPAPVEAHAIASGARNAKQAGMCGHRLRPAGRGYEAGSMPCIVDLNSRPIAVIRALMSLGRVTAALGSRPGWIARDGLDVRLIAEEMKGWTGPRGCVAQRVKGRRRIDRSDDFGALPVPQGHISCKSRQYGHAEVKLWRMDPLRHLLSDEPPDGRPIVPSHQTGPAVR</sequence>
<reference evidence="2" key="1">
    <citation type="journal article" date="2014" name="Int. J. Syst. Evol. Microbiol.">
        <title>Complete genome sequence of Corynebacterium casei LMG S-19264T (=DSM 44701T), isolated from a smear-ripened cheese.</title>
        <authorList>
            <consortium name="US DOE Joint Genome Institute (JGI-PGF)"/>
            <person name="Walter F."/>
            <person name="Albersmeier A."/>
            <person name="Kalinowski J."/>
            <person name="Ruckert C."/>
        </authorList>
    </citation>
    <scope>NUCLEOTIDE SEQUENCE</scope>
    <source>
        <strain evidence="2">JCM 4346</strain>
    </source>
</reference>
<evidence type="ECO:0000313" key="2">
    <source>
        <dbReference type="EMBL" id="GGQ97797.1"/>
    </source>
</evidence>
<dbReference type="RefSeq" id="WP_189932754.1">
    <property type="nucleotide sequence ID" value="NZ_BMSX01000002.1"/>
</dbReference>
<evidence type="ECO:0000313" key="3">
    <source>
        <dbReference type="Proteomes" id="UP000658320"/>
    </source>
</evidence>
<comment type="caution">
    <text evidence="2">The sequence shown here is derived from an EMBL/GenBank/DDBJ whole genome shotgun (WGS) entry which is preliminary data.</text>
</comment>
<keyword evidence="3" id="KW-1185">Reference proteome</keyword>